<dbReference type="KEGG" id="pcon:B0A89_09820"/>
<dbReference type="Pfam" id="PF13452">
    <property type="entry name" value="FAS1_DH_region"/>
    <property type="match status" value="1"/>
</dbReference>
<dbReference type="Gene3D" id="3.10.129.10">
    <property type="entry name" value="Hotdog Thioesterase"/>
    <property type="match status" value="2"/>
</dbReference>
<dbReference type="InterPro" id="IPR029069">
    <property type="entry name" value="HotDog_dom_sf"/>
</dbReference>
<proteinExistence type="predicted"/>
<feature type="domain" description="FAS1-like dehydratase" evidence="1">
    <location>
        <begin position="10"/>
        <end position="136"/>
    </location>
</feature>
<evidence type="ECO:0000259" key="1">
    <source>
        <dbReference type="Pfam" id="PF13452"/>
    </source>
</evidence>
<dbReference type="PANTHER" id="PTHR28152">
    <property type="entry name" value="HYDROXYACYL-THIOESTER DEHYDRATASE TYPE 2, MITOCHONDRIAL"/>
    <property type="match status" value="1"/>
</dbReference>
<organism evidence="2 3">
    <name type="scientific">Paracoccus contaminans</name>
    <dbReference type="NCBI Taxonomy" id="1945662"/>
    <lineage>
        <taxon>Bacteria</taxon>
        <taxon>Pseudomonadati</taxon>
        <taxon>Pseudomonadota</taxon>
        <taxon>Alphaproteobacteria</taxon>
        <taxon>Rhodobacterales</taxon>
        <taxon>Paracoccaceae</taxon>
        <taxon>Paracoccus</taxon>
    </lineage>
</organism>
<evidence type="ECO:0000313" key="3">
    <source>
        <dbReference type="Proteomes" id="UP000193017"/>
    </source>
</evidence>
<evidence type="ECO:0000313" key="2">
    <source>
        <dbReference type="EMBL" id="ARJ69877.1"/>
    </source>
</evidence>
<dbReference type="AlphaFoldDB" id="A0A1W6CYD4"/>
<gene>
    <name evidence="2" type="ORF">B0A89_09820</name>
</gene>
<dbReference type="RefSeq" id="WP_085378879.1">
    <property type="nucleotide sequence ID" value="NZ_CP020612.1"/>
</dbReference>
<dbReference type="InterPro" id="IPR039569">
    <property type="entry name" value="FAS1-like_DH_region"/>
</dbReference>
<dbReference type="EMBL" id="CP020612">
    <property type="protein sequence ID" value="ARJ69877.1"/>
    <property type="molecule type" value="Genomic_DNA"/>
</dbReference>
<dbReference type="STRING" id="1945662.B0A89_09820"/>
<name>A0A1W6CYD4_9RHOB</name>
<protein>
    <submittedName>
        <fullName evidence="2">Protein dehydratase</fullName>
    </submittedName>
</protein>
<keyword evidence="3" id="KW-1185">Reference proteome</keyword>
<dbReference type="PANTHER" id="PTHR28152:SF1">
    <property type="entry name" value="HYDROXYACYL-THIOESTER DEHYDRATASE TYPE 2, MITOCHONDRIAL"/>
    <property type="match status" value="1"/>
</dbReference>
<dbReference type="Proteomes" id="UP000193017">
    <property type="component" value="Chromosome"/>
</dbReference>
<sequence length="276" mass="30149">MIDIEHLRTWIGRTEQQSETVTDAIVQRFAATFDAPAAARDGEAAPTMIHLCLAPPAAPTAALGPDGHPERGGFLPPVPLARRMWAGGSFVFHGEIRVGERVTRHSTIRDVRLRQGRTGMLCFVTVDHRIDSAGRLAVEERQDIVYRDAGAPPAPTAGPAPQGTHRMAMHPSAALLFRYSALTFNGHRIHYDAPYARQVEGYPGLIVHGPLQASLLVRMAEGLRGARPARFSFRSLSPLFDDRDFMLNAADAPDGSMRLWTAYPDGPIAMEASAVW</sequence>
<dbReference type="GO" id="GO:0019171">
    <property type="term" value="F:(3R)-hydroxyacyl-[acyl-carrier-protein] dehydratase activity"/>
    <property type="evidence" value="ECO:0007669"/>
    <property type="project" value="TreeGrafter"/>
</dbReference>
<accession>A0A1W6CYD4</accession>
<dbReference type="SUPFAM" id="SSF54637">
    <property type="entry name" value="Thioesterase/thiol ester dehydrase-isomerase"/>
    <property type="match status" value="2"/>
</dbReference>
<reference evidence="2 3" key="1">
    <citation type="submission" date="2017-03" db="EMBL/GenBank/DDBJ databases">
        <title>Genome sequence of Paracoccus contaminans isolated from a water microcosm.</title>
        <authorList>
            <person name="Aurass P."/>
            <person name="Karste S."/>
            <person name="Trost E."/>
            <person name="Glaeser S.P."/>
            <person name="Kaempfer P."/>
            <person name="Flieger A."/>
        </authorList>
    </citation>
    <scope>NUCLEOTIDE SEQUENCE [LARGE SCALE GENOMIC DNA]</scope>
    <source>
        <strain evidence="3">RKI 16-01929T\LMG 29738T\CCM 8701T\CIP 111112T</strain>
    </source>
</reference>
<dbReference type="InterPro" id="IPR052741">
    <property type="entry name" value="Mitochondrial_HTD2"/>
</dbReference>
<dbReference type="OrthoDB" id="7183822at2"/>